<evidence type="ECO:0000313" key="2">
    <source>
        <dbReference type="EMBL" id="QCN95457.1"/>
    </source>
</evidence>
<proteinExistence type="predicted"/>
<dbReference type="EMBL" id="CP032321">
    <property type="protein sequence ID" value="QCN95457.1"/>
    <property type="molecule type" value="Genomic_DNA"/>
</dbReference>
<reference evidence="2 3" key="1">
    <citation type="submission" date="2018-09" db="EMBL/GenBank/DDBJ databases">
        <title>Whole genome based analysis of evolution and adaptive divergence in Indian and Brazilian strains of Azospirillum brasilense.</title>
        <authorList>
            <person name="Singh C."/>
            <person name="Tripathi A.K."/>
        </authorList>
    </citation>
    <scope>NUCLEOTIDE SEQUENCE [LARGE SCALE GENOMIC DNA]</scope>
    <source>
        <strain evidence="2 3">MTCC4035</strain>
    </source>
</reference>
<feature type="compositionally biased region" description="Low complexity" evidence="1">
    <location>
        <begin position="44"/>
        <end position="56"/>
    </location>
</feature>
<feature type="compositionally biased region" description="Basic residues" evidence="1">
    <location>
        <begin position="57"/>
        <end position="69"/>
    </location>
</feature>
<evidence type="ECO:0000256" key="1">
    <source>
        <dbReference type="SAM" id="MobiDB-lite"/>
    </source>
</evidence>
<dbReference type="Proteomes" id="UP000298595">
    <property type="component" value="Chromosome"/>
</dbReference>
<gene>
    <name evidence="2" type="ORF">D3093_09420</name>
</gene>
<accession>A0A4D8PGI2</accession>
<organism evidence="2 3">
    <name type="scientific">Azospirillum argentinense</name>
    <dbReference type="NCBI Taxonomy" id="2970906"/>
    <lineage>
        <taxon>Bacteria</taxon>
        <taxon>Pseudomonadati</taxon>
        <taxon>Pseudomonadota</taxon>
        <taxon>Alphaproteobacteria</taxon>
        <taxon>Rhodospirillales</taxon>
        <taxon>Azospirillaceae</taxon>
        <taxon>Azospirillum</taxon>
    </lineage>
</organism>
<evidence type="ECO:0000313" key="3">
    <source>
        <dbReference type="Proteomes" id="UP000298595"/>
    </source>
</evidence>
<sequence length="138" mass="15451">MTPRPGFATVPQVYDGETMATLQEALLVAFDLQREGRFSRSRRPSTPISPTPTRSAATRRRRWSRRGRGRFPQPRWSGQPLGGGRLFVWGEQGVGDELIFATLLPLLTQSSTDKTQSSTGAWEGCLLECDARLRALFR</sequence>
<dbReference type="AlphaFoldDB" id="A0A4D8PGI2"/>
<feature type="region of interest" description="Disordered" evidence="1">
    <location>
        <begin position="37"/>
        <end position="78"/>
    </location>
</feature>
<protein>
    <submittedName>
        <fullName evidence="2">Uncharacterized protein</fullName>
    </submittedName>
</protein>
<dbReference type="KEGG" id="aare:D3093_09420"/>
<name>A0A4D8PGI2_9PROT</name>